<proteinExistence type="predicted"/>
<comment type="caution">
    <text evidence="1">The sequence shown here is derived from an EMBL/GenBank/DDBJ whole genome shotgun (WGS) entry which is preliminary data.</text>
</comment>
<dbReference type="EMBL" id="VSSQ01120325">
    <property type="protein sequence ID" value="MPN53318.1"/>
    <property type="molecule type" value="Genomic_DNA"/>
</dbReference>
<dbReference type="AlphaFoldDB" id="A0A645IPP5"/>
<name>A0A645IPP5_9ZZZZ</name>
<evidence type="ECO:0000313" key="1">
    <source>
        <dbReference type="EMBL" id="MPN53318.1"/>
    </source>
</evidence>
<reference evidence="1" key="1">
    <citation type="submission" date="2019-08" db="EMBL/GenBank/DDBJ databases">
        <authorList>
            <person name="Kucharzyk K."/>
            <person name="Murdoch R.W."/>
            <person name="Higgins S."/>
            <person name="Loffler F."/>
        </authorList>
    </citation>
    <scope>NUCLEOTIDE SEQUENCE</scope>
</reference>
<sequence length="114" mass="13037">MHLVYVVRRDVFVGDHLLEHARVSPRHMQLCHPYAQPCCRRRQGLVQGQPSVGLKPVEIQPGAHLQEKTFLGRHHCQRCEHDAVGLETPKIHHAIQNRMGNIARVPNVDNLVPR</sequence>
<gene>
    <name evidence="1" type="ORF">SDC9_200982</name>
</gene>
<organism evidence="1">
    <name type="scientific">bioreactor metagenome</name>
    <dbReference type="NCBI Taxonomy" id="1076179"/>
    <lineage>
        <taxon>unclassified sequences</taxon>
        <taxon>metagenomes</taxon>
        <taxon>ecological metagenomes</taxon>
    </lineage>
</organism>
<accession>A0A645IPP5</accession>
<protein>
    <submittedName>
        <fullName evidence="1">Uncharacterized protein</fullName>
    </submittedName>
</protein>